<dbReference type="GO" id="GO:0004177">
    <property type="term" value="F:aminopeptidase activity"/>
    <property type="evidence" value="ECO:0007669"/>
    <property type="project" value="UniProtKB-EC"/>
</dbReference>
<evidence type="ECO:0000313" key="9">
    <source>
        <dbReference type="EMBL" id="HHJ52482.1"/>
    </source>
</evidence>
<dbReference type="GO" id="GO:0005829">
    <property type="term" value="C:cytosol"/>
    <property type="evidence" value="ECO:0007669"/>
    <property type="project" value="TreeGrafter"/>
</dbReference>
<evidence type="ECO:0000259" key="8">
    <source>
        <dbReference type="Pfam" id="PF00557"/>
    </source>
</evidence>
<dbReference type="PANTHER" id="PTHR43226">
    <property type="entry name" value="XAA-PRO AMINOPEPTIDASE 3"/>
    <property type="match status" value="1"/>
</dbReference>
<evidence type="ECO:0000256" key="5">
    <source>
        <dbReference type="ARBA" id="ARBA00022723"/>
    </source>
</evidence>
<comment type="cofactor">
    <cofactor evidence="2">
        <name>Mn(2+)</name>
        <dbReference type="ChEBI" id="CHEBI:29035"/>
    </cofactor>
</comment>
<reference evidence="9" key="1">
    <citation type="journal article" date="2020" name="mSystems">
        <title>Genome- and Community-Level Interaction Insights into Carbon Utilization and Element Cycling Functions of Hydrothermarchaeota in Hydrothermal Sediment.</title>
        <authorList>
            <person name="Zhou Z."/>
            <person name="Liu Y."/>
            <person name="Xu W."/>
            <person name="Pan J."/>
            <person name="Luo Z.H."/>
            <person name="Li M."/>
        </authorList>
    </citation>
    <scope>NUCLEOTIDE SEQUENCE [LARGE SCALE GENOMIC DNA]</scope>
    <source>
        <strain evidence="9">HyVt-527</strain>
    </source>
</reference>
<sequence length="239" mass="26352">SVHGEILHNHGHGNVLREGQLLVNDSGAEANSHYAADITRTMPVGGKFSTRQKEIYQIVLNAQMATIDMLKPQLPYKEAHLQAAKVIAQGLKELGLMRGDVEEAVAVGAHALFFPHGLGHMMGLDVHDMENLGEDYVGYDDTVQRSDQFGLAYLRLAKKLQTGFVLTVEPGIYFIPALIEKWRAEKKFDSFLDYEKIASYIGFGGIRIEDDVVITESGCRVLGKPIPKAVDEVEQVCSA</sequence>
<keyword evidence="7" id="KW-0464">Manganese</keyword>
<dbReference type="AlphaFoldDB" id="A0A7V5UEJ1"/>
<gene>
    <name evidence="9" type="ORF">ENJ89_04755</name>
</gene>
<name>A0A7V5UEJ1_CALAY</name>
<evidence type="ECO:0000256" key="6">
    <source>
        <dbReference type="ARBA" id="ARBA00022801"/>
    </source>
</evidence>
<dbReference type="InterPro" id="IPR000994">
    <property type="entry name" value="Pept_M24"/>
</dbReference>
<evidence type="ECO:0000256" key="4">
    <source>
        <dbReference type="ARBA" id="ARBA00012574"/>
    </source>
</evidence>
<feature type="domain" description="Peptidase M24" evidence="8">
    <location>
        <begin position="2"/>
        <end position="216"/>
    </location>
</feature>
<keyword evidence="6" id="KW-0378">Hydrolase</keyword>
<dbReference type="EMBL" id="DROD01000322">
    <property type="protein sequence ID" value="HHJ52482.1"/>
    <property type="molecule type" value="Genomic_DNA"/>
</dbReference>
<dbReference type="GO" id="GO:0006508">
    <property type="term" value="P:proteolysis"/>
    <property type="evidence" value="ECO:0007669"/>
    <property type="project" value="TreeGrafter"/>
</dbReference>
<dbReference type="Pfam" id="PF00557">
    <property type="entry name" value="Peptidase_M24"/>
    <property type="match status" value="1"/>
</dbReference>
<keyword evidence="5" id="KW-0479">Metal-binding</keyword>
<evidence type="ECO:0000256" key="7">
    <source>
        <dbReference type="ARBA" id="ARBA00023211"/>
    </source>
</evidence>
<dbReference type="InterPro" id="IPR052433">
    <property type="entry name" value="X-Pro_dipept-like"/>
</dbReference>
<protein>
    <recommendedName>
        <fullName evidence="4">Xaa-Pro aminopeptidase</fullName>
        <ecNumber evidence="4">3.4.11.9</ecNumber>
    </recommendedName>
</protein>
<dbReference type="SUPFAM" id="SSF55920">
    <property type="entry name" value="Creatinase/aminopeptidase"/>
    <property type="match status" value="1"/>
</dbReference>
<proteinExistence type="inferred from homology"/>
<comment type="catalytic activity">
    <reaction evidence="1">
        <text>Release of any N-terminal amino acid, including proline, that is linked to proline, even from a dipeptide or tripeptide.</text>
        <dbReference type="EC" id="3.4.11.9"/>
    </reaction>
</comment>
<dbReference type="Proteomes" id="UP000886124">
    <property type="component" value="Unassembled WGS sequence"/>
</dbReference>
<dbReference type="GO" id="GO:0046872">
    <property type="term" value="F:metal ion binding"/>
    <property type="evidence" value="ECO:0007669"/>
    <property type="project" value="UniProtKB-KW"/>
</dbReference>
<organism evidence="9">
    <name type="scientific">Caldithrix abyssi</name>
    <dbReference type="NCBI Taxonomy" id="187145"/>
    <lineage>
        <taxon>Bacteria</taxon>
        <taxon>Pseudomonadati</taxon>
        <taxon>Calditrichota</taxon>
        <taxon>Calditrichia</taxon>
        <taxon>Calditrichales</taxon>
        <taxon>Calditrichaceae</taxon>
        <taxon>Caldithrix</taxon>
    </lineage>
</organism>
<feature type="non-terminal residue" evidence="9">
    <location>
        <position position="1"/>
    </location>
</feature>
<dbReference type="PANTHER" id="PTHR43226:SF4">
    <property type="entry name" value="XAA-PRO AMINOPEPTIDASE 3"/>
    <property type="match status" value="1"/>
</dbReference>
<evidence type="ECO:0000256" key="1">
    <source>
        <dbReference type="ARBA" id="ARBA00001424"/>
    </source>
</evidence>
<accession>A0A7V5UEJ1</accession>
<dbReference type="InterPro" id="IPR036005">
    <property type="entry name" value="Creatinase/aminopeptidase-like"/>
</dbReference>
<comment type="similarity">
    <text evidence="3">Belongs to the peptidase M24B family.</text>
</comment>
<comment type="caution">
    <text evidence="9">The sequence shown here is derived from an EMBL/GenBank/DDBJ whole genome shotgun (WGS) entry which is preliminary data.</text>
</comment>
<dbReference type="EC" id="3.4.11.9" evidence="4"/>
<dbReference type="Gene3D" id="3.90.230.10">
    <property type="entry name" value="Creatinase/methionine aminopeptidase superfamily"/>
    <property type="match status" value="1"/>
</dbReference>
<evidence type="ECO:0000256" key="2">
    <source>
        <dbReference type="ARBA" id="ARBA00001936"/>
    </source>
</evidence>
<evidence type="ECO:0000256" key="3">
    <source>
        <dbReference type="ARBA" id="ARBA00008766"/>
    </source>
</evidence>